<dbReference type="EMBL" id="JAIFTL010000396">
    <property type="protein sequence ID" value="KAG9319686.1"/>
    <property type="molecule type" value="Genomic_DNA"/>
</dbReference>
<sequence length="89" mass="10605">MNILTNIEQNMGAQFSDLFYNALRPQLIDLCCLLNLNRTDGHGQRRIRRLLKRALKAFQNDVPYSDRVWDEIQEEISEFLFEHREKVPV</sequence>
<reference evidence="1" key="1">
    <citation type="submission" date="2021-07" db="EMBL/GenBank/DDBJ databases">
        <title>Draft genome of Mortierella alpina, strain LL118, isolated from an aspen leaf litter sample.</title>
        <authorList>
            <person name="Yang S."/>
            <person name="Vinatzer B.A."/>
        </authorList>
    </citation>
    <scope>NUCLEOTIDE SEQUENCE</scope>
    <source>
        <strain evidence="1">LL118</strain>
    </source>
</reference>
<evidence type="ECO:0000313" key="2">
    <source>
        <dbReference type="Proteomes" id="UP000717515"/>
    </source>
</evidence>
<comment type="caution">
    <text evidence="1">The sequence shown here is derived from an EMBL/GenBank/DDBJ whole genome shotgun (WGS) entry which is preliminary data.</text>
</comment>
<dbReference type="Proteomes" id="UP000717515">
    <property type="component" value="Unassembled WGS sequence"/>
</dbReference>
<proteinExistence type="predicted"/>
<accession>A0A9P8CV81</accession>
<gene>
    <name evidence="1" type="ORF">KVV02_007788</name>
</gene>
<evidence type="ECO:0000313" key="1">
    <source>
        <dbReference type="EMBL" id="KAG9319686.1"/>
    </source>
</evidence>
<organism evidence="1 2">
    <name type="scientific">Mortierella alpina</name>
    <name type="common">Oleaginous fungus</name>
    <name type="synonym">Mortierella renispora</name>
    <dbReference type="NCBI Taxonomy" id="64518"/>
    <lineage>
        <taxon>Eukaryota</taxon>
        <taxon>Fungi</taxon>
        <taxon>Fungi incertae sedis</taxon>
        <taxon>Mucoromycota</taxon>
        <taxon>Mortierellomycotina</taxon>
        <taxon>Mortierellomycetes</taxon>
        <taxon>Mortierellales</taxon>
        <taxon>Mortierellaceae</taxon>
        <taxon>Mortierella</taxon>
    </lineage>
</organism>
<dbReference type="AlphaFoldDB" id="A0A9P8CV81"/>
<protein>
    <submittedName>
        <fullName evidence="1">Uncharacterized protein</fullName>
    </submittedName>
</protein>
<name>A0A9P8CV81_MORAP</name>